<accession>A0A4R2JAY2</accession>
<evidence type="ECO:0000256" key="1">
    <source>
        <dbReference type="SAM" id="Phobius"/>
    </source>
</evidence>
<feature type="transmembrane region" description="Helical" evidence="1">
    <location>
        <begin position="133"/>
        <end position="154"/>
    </location>
</feature>
<dbReference type="AlphaFoldDB" id="A0A4R2JAY2"/>
<name>A0A4R2JAY2_9THEO</name>
<comment type="caution">
    <text evidence="2">The sequence shown here is derived from an EMBL/GenBank/DDBJ whole genome shotgun (WGS) entry which is preliminary data.</text>
</comment>
<sequence>MRKINAVNKNVSSSYLKNKDKVEIRNALYDLIKGLELSDKIEILEKIKIESRLFREFYEHKLNHGFLFYVTSNFLEAINTFFVTLVGVLVGFIGGTINTVINSKTTNLLSKDFIQKINHMVNAFVNEVTSIKFIVTILSIILIIIFVISLLVVYPEKRKISHLIGIYSYWEYYSNYLQVKIKNIQQKTK</sequence>
<reference evidence="2 3" key="1">
    <citation type="submission" date="2019-03" db="EMBL/GenBank/DDBJ databases">
        <title>Genomic Encyclopedia of Type Strains, Phase IV (KMG-IV): sequencing the most valuable type-strain genomes for metagenomic binning, comparative biology and taxonomic classification.</title>
        <authorList>
            <person name="Goeker M."/>
        </authorList>
    </citation>
    <scope>NUCLEOTIDE SEQUENCE [LARGE SCALE GENOMIC DNA]</scope>
    <source>
        <strain evidence="2 3">DSM 13054</strain>
    </source>
</reference>
<dbReference type="EMBL" id="SLWU01000039">
    <property type="protein sequence ID" value="TCO55497.1"/>
    <property type="molecule type" value="Genomic_DNA"/>
</dbReference>
<evidence type="ECO:0000313" key="3">
    <source>
        <dbReference type="Proteomes" id="UP000294886"/>
    </source>
</evidence>
<organism evidence="2 3">
    <name type="scientific">Caldanaerobacter subterraneus</name>
    <dbReference type="NCBI Taxonomy" id="911092"/>
    <lineage>
        <taxon>Bacteria</taxon>
        <taxon>Bacillati</taxon>
        <taxon>Bacillota</taxon>
        <taxon>Clostridia</taxon>
        <taxon>Thermoanaerobacterales</taxon>
        <taxon>Thermoanaerobacteraceae</taxon>
        <taxon>Caldanaerobacter</taxon>
    </lineage>
</organism>
<dbReference type="Proteomes" id="UP000294886">
    <property type="component" value="Unassembled WGS sequence"/>
</dbReference>
<proteinExistence type="predicted"/>
<feature type="transmembrane region" description="Helical" evidence="1">
    <location>
        <begin position="81"/>
        <end position="101"/>
    </location>
</feature>
<gene>
    <name evidence="2" type="ORF">EV203_1393</name>
</gene>
<protein>
    <submittedName>
        <fullName evidence="2">Uncharacterized protein</fullName>
    </submittedName>
</protein>
<keyword evidence="1" id="KW-0472">Membrane</keyword>
<evidence type="ECO:0000313" key="2">
    <source>
        <dbReference type="EMBL" id="TCO55497.1"/>
    </source>
</evidence>
<dbReference type="RefSeq" id="WP_132040796.1">
    <property type="nucleotide sequence ID" value="NZ_SLWU01000039.1"/>
</dbReference>
<keyword evidence="1" id="KW-1133">Transmembrane helix</keyword>
<keyword evidence="1" id="KW-0812">Transmembrane</keyword>